<evidence type="ECO:0000313" key="13">
    <source>
        <dbReference type="Proteomes" id="UP000302139"/>
    </source>
</evidence>
<dbReference type="Proteomes" id="UP000299211">
    <property type="component" value="Unassembled WGS sequence"/>
</dbReference>
<dbReference type="GO" id="GO:0055085">
    <property type="term" value="P:transmembrane transport"/>
    <property type="evidence" value="ECO:0007669"/>
    <property type="project" value="InterPro"/>
</dbReference>
<evidence type="ECO:0000256" key="2">
    <source>
        <dbReference type="ARBA" id="ARBA00022448"/>
    </source>
</evidence>
<accession>A0A4D4M6X2</accession>
<feature type="transmembrane region" description="Helical" evidence="7">
    <location>
        <begin position="155"/>
        <end position="172"/>
    </location>
</feature>
<feature type="transmembrane region" description="Helical" evidence="7">
    <location>
        <begin position="25"/>
        <end position="47"/>
    </location>
</feature>
<evidence type="ECO:0000259" key="9">
    <source>
        <dbReference type="PROSITE" id="PS50928"/>
    </source>
</evidence>
<reference evidence="11 12" key="1">
    <citation type="submission" date="2019-04" db="EMBL/GenBank/DDBJ databases">
        <title>Draft genome sequences of Streptomyces avermitilis ATCC 31267.</title>
        <authorList>
            <person name="Komaki H."/>
            <person name="Tamura T."/>
            <person name="Hosoyama A."/>
        </authorList>
    </citation>
    <scope>NUCLEOTIDE SEQUENCE [LARGE SCALE GENOMIC DNA]</scope>
    <source>
        <strain evidence="11 12">ATCC 31267</strain>
    </source>
</reference>
<comment type="similarity">
    <text evidence="7">Belongs to the binding-protein-dependent transport system permease family.</text>
</comment>
<dbReference type="EMBL" id="BJHX01000001">
    <property type="protein sequence ID" value="GDY67564.1"/>
    <property type="molecule type" value="Genomic_DNA"/>
</dbReference>
<comment type="caution">
    <text evidence="10">The sequence shown here is derived from an EMBL/GenBank/DDBJ whole genome shotgun (WGS) entry which is preliminary data.</text>
</comment>
<evidence type="ECO:0000256" key="7">
    <source>
        <dbReference type="RuleBase" id="RU363032"/>
    </source>
</evidence>
<keyword evidence="10" id="KW-0067">ATP-binding</keyword>
<dbReference type="GeneID" id="41544337"/>
<evidence type="ECO:0000313" key="11">
    <source>
        <dbReference type="EMBL" id="GDY72134.1"/>
    </source>
</evidence>
<keyword evidence="10" id="KW-0547">Nucleotide-binding</keyword>
<feature type="transmembrane region" description="Helical" evidence="7">
    <location>
        <begin position="86"/>
        <end position="110"/>
    </location>
</feature>
<name>A0A4D4M6X2_STRAX</name>
<dbReference type="CDD" id="cd06261">
    <property type="entry name" value="TM_PBP2"/>
    <property type="match status" value="1"/>
</dbReference>
<evidence type="ECO:0000256" key="1">
    <source>
        <dbReference type="ARBA" id="ARBA00004651"/>
    </source>
</evidence>
<dbReference type="PANTHER" id="PTHR43744">
    <property type="entry name" value="ABC TRANSPORTER PERMEASE PROTEIN MG189-RELATED-RELATED"/>
    <property type="match status" value="1"/>
</dbReference>
<dbReference type="Proteomes" id="UP000302139">
    <property type="component" value="Unassembled WGS sequence"/>
</dbReference>
<evidence type="ECO:0000256" key="6">
    <source>
        <dbReference type="ARBA" id="ARBA00023136"/>
    </source>
</evidence>
<proteinExistence type="inferred from homology"/>
<sequence>MTLTATRPRPGRTPRTPRSRTRTRSILLTSSLTIAVAAVLLPFYWLIIAATHSSKEIFDSPPPLLPGGHLRENLSTLESSARFSDVIVNSLLITVIYTIAAGAICTLAGYGFAKFRFRGSGALFGLLMLGLVIPTQVTLIPLFKMMVDLEWLGTYQAVIMPNLALPFGIFLMRQSMAALPDELIDSARMDGCGEFRLFLKVVLPPMKPALAALAIFLFLFQWNDFIWPLVVLRDAGEFTIPVALASLQGLDQTDYGALLAGTALAAIPMALVFLALQRHFVSGLLAGAVKE</sequence>
<evidence type="ECO:0000256" key="3">
    <source>
        <dbReference type="ARBA" id="ARBA00022475"/>
    </source>
</evidence>
<evidence type="ECO:0000256" key="4">
    <source>
        <dbReference type="ARBA" id="ARBA00022692"/>
    </source>
</evidence>
<dbReference type="PANTHER" id="PTHR43744:SF8">
    <property type="entry name" value="SN-GLYCEROL-3-PHOSPHATE TRANSPORT SYSTEM PERMEASE PROTEIN UGPE"/>
    <property type="match status" value="1"/>
</dbReference>
<feature type="transmembrane region" description="Helical" evidence="7">
    <location>
        <begin position="122"/>
        <end position="143"/>
    </location>
</feature>
<reference evidence="10 13" key="2">
    <citation type="submission" date="2019-04" db="EMBL/GenBank/DDBJ databases">
        <title>Draft genome sequences of Streptomyces avermitilis NBRC 14893.</title>
        <authorList>
            <person name="Komaki H."/>
            <person name="Tamura T."/>
            <person name="Hosoyama A."/>
        </authorList>
    </citation>
    <scope>NUCLEOTIDE SEQUENCE [LARGE SCALE GENOMIC DNA]</scope>
    <source>
        <strain evidence="10 13">NBRC 14893</strain>
    </source>
</reference>
<keyword evidence="4 7" id="KW-0812">Transmembrane</keyword>
<dbReference type="STRING" id="33903.AQJ43_18415"/>
<dbReference type="AlphaFoldDB" id="A0A4D4M6X2"/>
<keyword evidence="5 7" id="KW-1133">Transmembrane helix</keyword>
<dbReference type="GO" id="GO:0005524">
    <property type="term" value="F:ATP binding"/>
    <property type="evidence" value="ECO:0007669"/>
    <property type="project" value="UniProtKB-KW"/>
</dbReference>
<dbReference type="GO" id="GO:0005886">
    <property type="term" value="C:plasma membrane"/>
    <property type="evidence" value="ECO:0007669"/>
    <property type="project" value="UniProtKB-SubCell"/>
</dbReference>
<feature type="domain" description="ABC transmembrane type-1" evidence="9">
    <location>
        <begin position="87"/>
        <end position="276"/>
    </location>
</feature>
<evidence type="ECO:0000313" key="12">
    <source>
        <dbReference type="Proteomes" id="UP000299211"/>
    </source>
</evidence>
<dbReference type="Gene3D" id="1.10.3720.10">
    <property type="entry name" value="MetI-like"/>
    <property type="match status" value="1"/>
</dbReference>
<dbReference type="InterPro" id="IPR035906">
    <property type="entry name" value="MetI-like_sf"/>
</dbReference>
<keyword evidence="3" id="KW-1003">Cell membrane</keyword>
<dbReference type="InterPro" id="IPR000515">
    <property type="entry name" value="MetI-like"/>
</dbReference>
<feature type="compositionally biased region" description="Basic residues" evidence="8">
    <location>
        <begin position="9"/>
        <end position="21"/>
    </location>
</feature>
<feature type="region of interest" description="Disordered" evidence="8">
    <location>
        <begin position="1"/>
        <end position="21"/>
    </location>
</feature>
<dbReference type="Pfam" id="PF00528">
    <property type="entry name" value="BPD_transp_1"/>
    <property type="match status" value="1"/>
</dbReference>
<comment type="subcellular location">
    <subcellularLocation>
        <location evidence="1 7">Cell membrane</location>
        <topology evidence="1 7">Multi-pass membrane protein</topology>
    </subcellularLocation>
</comment>
<evidence type="ECO:0000313" key="10">
    <source>
        <dbReference type="EMBL" id="GDY67564.1"/>
    </source>
</evidence>
<gene>
    <name evidence="10" type="ORF">SAV14893_069570</name>
    <name evidence="11" type="ORF">SAV31267_016190</name>
</gene>
<dbReference type="RefSeq" id="WP_010988660.1">
    <property type="nucleotide sequence ID" value="NZ_BAABTN010000001.1"/>
</dbReference>
<dbReference type="SUPFAM" id="SSF161098">
    <property type="entry name" value="MetI-like"/>
    <property type="match status" value="1"/>
</dbReference>
<keyword evidence="6 7" id="KW-0472">Membrane</keyword>
<dbReference type="OMA" id="TEIFDWP"/>
<keyword evidence="2 7" id="KW-0813">Transport</keyword>
<protein>
    <submittedName>
        <fullName evidence="10">Sugar ABC transporter ATP-binding protein</fullName>
    </submittedName>
</protein>
<feature type="transmembrane region" description="Helical" evidence="7">
    <location>
        <begin position="255"/>
        <end position="276"/>
    </location>
</feature>
<dbReference type="PROSITE" id="PS50928">
    <property type="entry name" value="ABC_TM1"/>
    <property type="match status" value="1"/>
</dbReference>
<evidence type="ECO:0000256" key="8">
    <source>
        <dbReference type="SAM" id="MobiDB-lite"/>
    </source>
</evidence>
<feature type="transmembrane region" description="Helical" evidence="7">
    <location>
        <begin position="197"/>
        <end position="220"/>
    </location>
</feature>
<evidence type="ECO:0000256" key="5">
    <source>
        <dbReference type="ARBA" id="ARBA00022989"/>
    </source>
</evidence>
<dbReference type="EMBL" id="BJHY01000001">
    <property type="protein sequence ID" value="GDY72134.1"/>
    <property type="molecule type" value="Genomic_DNA"/>
</dbReference>
<organism evidence="10 13">
    <name type="scientific">Streptomyces avermitilis</name>
    <dbReference type="NCBI Taxonomy" id="33903"/>
    <lineage>
        <taxon>Bacteria</taxon>
        <taxon>Bacillati</taxon>
        <taxon>Actinomycetota</taxon>
        <taxon>Actinomycetes</taxon>
        <taxon>Kitasatosporales</taxon>
        <taxon>Streptomycetaceae</taxon>
        <taxon>Streptomyces</taxon>
    </lineage>
</organism>